<evidence type="ECO:0000313" key="2">
    <source>
        <dbReference type="Proteomes" id="UP000246085"/>
    </source>
</evidence>
<protein>
    <recommendedName>
        <fullName evidence="3">Acyl-CoA dehydrogenase/oxidase C-terminal domain-containing protein</fullName>
    </recommendedName>
</protein>
<dbReference type="EMBL" id="LS398110">
    <property type="protein sequence ID" value="SPP98289.1"/>
    <property type="molecule type" value="Genomic_DNA"/>
</dbReference>
<dbReference type="Proteomes" id="UP000246085">
    <property type="component" value="Chromosome BRAD3257"/>
</dbReference>
<reference evidence="1 2" key="1">
    <citation type="submission" date="2018-03" db="EMBL/GenBank/DDBJ databases">
        <authorList>
            <person name="Gully D."/>
        </authorList>
    </citation>
    <scope>NUCLEOTIDE SEQUENCE [LARGE SCALE GENOMIC DNA]</scope>
    <source>
        <strain evidence="1">ORS3257</strain>
    </source>
</reference>
<dbReference type="AlphaFoldDB" id="A0A2U3QAD9"/>
<proteinExistence type="predicted"/>
<evidence type="ECO:0000313" key="1">
    <source>
        <dbReference type="EMBL" id="SPP98289.1"/>
    </source>
</evidence>
<gene>
    <name evidence="1" type="ORF">BRAD3257_7599</name>
</gene>
<name>A0A2U3QAD9_9BRAD</name>
<organism evidence="1 2">
    <name type="scientific">Bradyrhizobium vignae</name>
    <dbReference type="NCBI Taxonomy" id="1549949"/>
    <lineage>
        <taxon>Bacteria</taxon>
        <taxon>Pseudomonadati</taxon>
        <taxon>Pseudomonadota</taxon>
        <taxon>Alphaproteobacteria</taxon>
        <taxon>Hyphomicrobiales</taxon>
        <taxon>Nitrobacteraceae</taxon>
        <taxon>Bradyrhizobium</taxon>
    </lineage>
</organism>
<sequence>MTFQDFLSILALLCLDGKRGCGSAGCSLYAISRSNFAELSLIPKTVRQAGAIGLHGHVRDDHANEQTARERAMSAAEAQIGQSAKTIGCESIRLHGGGGMTMEYRRALFQARHHDRHAVRRFQPSLAPTRRPGRPHLWD</sequence>
<dbReference type="KEGG" id="bvz:BRAD3257_7599"/>
<accession>A0A2U3QAD9</accession>
<evidence type="ECO:0008006" key="3">
    <source>
        <dbReference type="Google" id="ProtNLM"/>
    </source>
</evidence>